<dbReference type="OrthoDB" id="9812537at2"/>
<dbReference type="PANTHER" id="PTHR15822">
    <property type="entry name" value="TRAF AND TNF RECEPTOR-ASSOCIATED PROTEIN"/>
    <property type="match status" value="1"/>
</dbReference>
<dbReference type="InterPro" id="IPR036691">
    <property type="entry name" value="Endo/exonu/phosph_ase_sf"/>
</dbReference>
<dbReference type="InterPro" id="IPR051547">
    <property type="entry name" value="TDP2-like"/>
</dbReference>
<evidence type="ECO:0000256" key="1">
    <source>
        <dbReference type="ARBA" id="ARBA00022801"/>
    </source>
</evidence>
<evidence type="ECO:0000313" key="2">
    <source>
        <dbReference type="EMBL" id="KZE44458.1"/>
    </source>
</evidence>
<dbReference type="Proteomes" id="UP000076510">
    <property type="component" value="Unassembled WGS sequence"/>
</dbReference>
<proteinExistence type="predicted"/>
<comment type="caution">
    <text evidence="2">The sequence shown here is derived from an EMBL/GenBank/DDBJ whole genome shotgun (WGS) entry which is preliminary data.</text>
</comment>
<gene>
    <name evidence="2" type="ORF">AV649_07465</name>
</gene>
<organism evidence="2 3">
    <name type="scientific">Rossellomorea marisflavi</name>
    <dbReference type="NCBI Taxonomy" id="189381"/>
    <lineage>
        <taxon>Bacteria</taxon>
        <taxon>Bacillati</taxon>
        <taxon>Bacillota</taxon>
        <taxon>Bacilli</taxon>
        <taxon>Bacillales</taxon>
        <taxon>Bacillaceae</taxon>
        <taxon>Rossellomorea</taxon>
    </lineage>
</organism>
<dbReference type="EMBL" id="LQQY01000043">
    <property type="protein sequence ID" value="KZE44458.1"/>
    <property type="molecule type" value="Genomic_DNA"/>
</dbReference>
<dbReference type="GO" id="GO:0004519">
    <property type="term" value="F:endonuclease activity"/>
    <property type="evidence" value="ECO:0007669"/>
    <property type="project" value="UniProtKB-KW"/>
</dbReference>
<accession>A0A0J5TFR9</accession>
<dbReference type="AlphaFoldDB" id="A0A0J5TFR9"/>
<protein>
    <submittedName>
        <fullName evidence="2">Endonuclease</fullName>
    </submittedName>
</protein>
<name>A0A0J5TFR9_9BACI</name>
<dbReference type="PANTHER" id="PTHR15822:SF23">
    <property type="entry name" value="ENDONUCLEASE_EXONUCLEASE_PHOSPHATASE FAMILY PROTEIN"/>
    <property type="match status" value="1"/>
</dbReference>
<dbReference type="GO" id="GO:0016787">
    <property type="term" value="F:hydrolase activity"/>
    <property type="evidence" value="ECO:0007669"/>
    <property type="project" value="UniProtKB-KW"/>
</dbReference>
<sequence length="259" mass="29990">MKLLTLNCHSWLEDNQWDKLGILADTIAEIEYDVISLQEVNQLISEEEAFIKKDNFALILLQELNKRGVTGYSFIWDYAHVGYDRFEEGAAILTRHPILEEHRFHVSSDEDPANWKTRKIIGITIPVHDEKVTFYSCHLGWWQDEEEPFMSQADRLFEKAAEPFFLMGDFNNDADTRGEGYDYLMKKGLWDTFHLAQKRDEGTTIQGDIAGWDGNDRGLRIDLILSSRKINVQSSAVIFNGTNRPIISDHYGVEVELDW</sequence>
<reference evidence="3" key="1">
    <citation type="submission" date="2016-01" db="EMBL/GenBank/DDBJ databases">
        <title>Whole genome sequencing of Bhargavaea cecembensis T14.</title>
        <authorList>
            <person name="Hong K.W."/>
        </authorList>
    </citation>
    <scope>NUCLEOTIDE SEQUENCE [LARGE SCALE GENOMIC DNA]</scope>
    <source>
        <strain evidence="3">M19</strain>
    </source>
</reference>
<keyword evidence="2" id="KW-0255">Endonuclease</keyword>
<keyword evidence="1" id="KW-0378">Hydrolase</keyword>
<dbReference type="Pfam" id="PF03372">
    <property type="entry name" value="Exo_endo_phos"/>
    <property type="match status" value="1"/>
</dbReference>
<dbReference type="Gene3D" id="3.60.10.10">
    <property type="entry name" value="Endonuclease/exonuclease/phosphatase"/>
    <property type="match status" value="1"/>
</dbReference>
<dbReference type="InterPro" id="IPR005135">
    <property type="entry name" value="Endo/exonuclease/phosphatase"/>
</dbReference>
<evidence type="ECO:0000313" key="3">
    <source>
        <dbReference type="Proteomes" id="UP000076510"/>
    </source>
</evidence>
<dbReference type="RefSeq" id="WP_048006856.1">
    <property type="nucleotide sequence ID" value="NZ_CP047095.1"/>
</dbReference>
<keyword evidence="2" id="KW-0540">Nuclease</keyword>
<dbReference type="CDD" id="cd09079">
    <property type="entry name" value="RgfB-like"/>
    <property type="match status" value="1"/>
</dbReference>
<dbReference type="SUPFAM" id="SSF56219">
    <property type="entry name" value="DNase I-like"/>
    <property type="match status" value="1"/>
</dbReference>
<dbReference type="PATRIC" id="fig|189381.10.peg.1613"/>